<feature type="transmembrane region" description="Helical" evidence="1">
    <location>
        <begin position="15"/>
        <end position="33"/>
    </location>
</feature>
<gene>
    <name evidence="2" type="ORF">BN877_I1887</name>
</gene>
<dbReference type="KEGG" id="rir:BN877_I1887"/>
<protein>
    <recommendedName>
        <fullName evidence="4">DUF4760 domain-containing protein</fullName>
    </recommendedName>
</protein>
<keyword evidence="1" id="KW-0472">Membrane</keyword>
<proteinExistence type="predicted"/>
<keyword evidence="1" id="KW-1133">Transmembrane helix</keyword>
<keyword evidence="1" id="KW-0812">Transmembrane</keyword>
<reference evidence="2 3" key="1">
    <citation type="journal article" date="2013" name="Genome Announc.">
        <title>Complete Genome Sequence of the Sesbania Symbiont and Rice Growth-Promoting Endophyte Rhizobium sp. Strain IRBG74.</title>
        <authorList>
            <person name="Crook M.B."/>
            <person name="Mitra S."/>
            <person name="Ane J.M."/>
            <person name="Sadowsky M.J."/>
            <person name="Gyaneshwar P."/>
        </authorList>
    </citation>
    <scope>NUCLEOTIDE SEQUENCE [LARGE SCALE GENOMIC DNA]</scope>
    <source>
        <strain evidence="2 3">IRBG74</strain>
    </source>
</reference>
<accession>U4Q886</accession>
<name>U4Q886_9HYPH</name>
<dbReference type="Proteomes" id="UP000016944">
    <property type="component" value="Chromosome I"/>
</dbReference>
<organism evidence="2 3">
    <name type="scientific">Agrobacterium pusense</name>
    <dbReference type="NCBI Taxonomy" id="648995"/>
    <lineage>
        <taxon>Bacteria</taxon>
        <taxon>Pseudomonadati</taxon>
        <taxon>Pseudomonadota</taxon>
        <taxon>Alphaproteobacteria</taxon>
        <taxon>Hyphomicrobiales</taxon>
        <taxon>Rhizobiaceae</taxon>
        <taxon>Rhizobium/Agrobacterium group</taxon>
        <taxon>Agrobacterium</taxon>
    </lineage>
</organism>
<dbReference type="AlphaFoldDB" id="U4Q886"/>
<sequence>MGNRGRQVVEKIKRYWWLAACLWALLAFVSWHFESTCGVFFFSACLSEYWAGIRWIALLKWVSPYQALLAGIAAVVGGYFVLLSQRLQIDEARRVGVASKDASFRAALATVRSECLHVADQLGSDELHTSTKTLDFTRASFPIFADRDPRLLHITMSVTHRLEKALEEKNKGRESAFSQTKLLWYSSIGMAFAELLIQVSEKLNANEDASVSYASFDGHRLYSFLERRGQTPSVLFELGAYFSWPVEQHMEDEWRP</sequence>
<feature type="transmembrane region" description="Helical" evidence="1">
    <location>
        <begin position="65"/>
        <end position="84"/>
    </location>
</feature>
<evidence type="ECO:0000313" key="3">
    <source>
        <dbReference type="Proteomes" id="UP000016944"/>
    </source>
</evidence>
<evidence type="ECO:0008006" key="4">
    <source>
        <dbReference type="Google" id="ProtNLM"/>
    </source>
</evidence>
<evidence type="ECO:0000313" key="2">
    <source>
        <dbReference type="EMBL" id="CDI08781.1"/>
    </source>
</evidence>
<dbReference type="HOGENOM" id="CLU_1085349_0_0_5"/>
<evidence type="ECO:0000256" key="1">
    <source>
        <dbReference type="SAM" id="Phobius"/>
    </source>
</evidence>
<dbReference type="EMBL" id="HG518322">
    <property type="protein sequence ID" value="CDI08781.1"/>
    <property type="molecule type" value="Genomic_DNA"/>
</dbReference>